<dbReference type="EMBL" id="JBHULC010000007">
    <property type="protein sequence ID" value="MFD2520670.1"/>
    <property type="molecule type" value="Genomic_DNA"/>
</dbReference>
<dbReference type="GO" id="GO:0003904">
    <property type="term" value="F:deoxyribodipyrimidine photo-lyase activity"/>
    <property type="evidence" value="ECO:0007669"/>
    <property type="project" value="UniProtKB-EC"/>
</dbReference>
<evidence type="ECO:0000256" key="5">
    <source>
        <dbReference type="ARBA" id="ARBA00022991"/>
    </source>
</evidence>
<comment type="similarity">
    <text evidence="6">Belongs to the DNA photolyase family.</text>
</comment>
<dbReference type="Gene3D" id="1.10.579.10">
    <property type="entry name" value="DNA Cyclobutane Dipyrimidine Photolyase, subunit A, domain 3"/>
    <property type="match status" value="1"/>
</dbReference>
<dbReference type="Proteomes" id="UP001597510">
    <property type="component" value="Unassembled WGS sequence"/>
</dbReference>
<keyword evidence="3 6" id="KW-0285">Flavoprotein</keyword>
<dbReference type="Pfam" id="PF00875">
    <property type="entry name" value="DNA_photolyase"/>
    <property type="match status" value="1"/>
</dbReference>
<dbReference type="InterPro" id="IPR006050">
    <property type="entry name" value="DNA_photolyase_N"/>
</dbReference>
<evidence type="ECO:0000256" key="4">
    <source>
        <dbReference type="ARBA" id="ARBA00022827"/>
    </source>
</evidence>
<dbReference type="InterPro" id="IPR018394">
    <property type="entry name" value="DNA_photolyase_1_CS_C"/>
</dbReference>
<organism evidence="8 9">
    <name type="scientific">Emticicia soli</name>
    <dbReference type="NCBI Taxonomy" id="2027878"/>
    <lineage>
        <taxon>Bacteria</taxon>
        <taxon>Pseudomonadati</taxon>
        <taxon>Bacteroidota</taxon>
        <taxon>Cytophagia</taxon>
        <taxon>Cytophagales</taxon>
        <taxon>Leadbetterellaceae</taxon>
        <taxon>Emticicia</taxon>
    </lineage>
</organism>
<dbReference type="PROSITE" id="PS00394">
    <property type="entry name" value="DNA_PHOTOLYASES_1_1"/>
    <property type="match status" value="1"/>
</dbReference>
<dbReference type="PROSITE" id="PS00691">
    <property type="entry name" value="DNA_PHOTOLYASES_1_2"/>
    <property type="match status" value="1"/>
</dbReference>
<dbReference type="PANTHER" id="PTHR11455:SF9">
    <property type="entry name" value="CRYPTOCHROME CIRCADIAN CLOCK 5 ISOFORM X1"/>
    <property type="match status" value="1"/>
</dbReference>
<evidence type="ECO:0000256" key="3">
    <source>
        <dbReference type="ARBA" id="ARBA00022630"/>
    </source>
</evidence>
<dbReference type="InterPro" id="IPR036134">
    <property type="entry name" value="Crypto/Photolyase_FAD-like_sf"/>
</dbReference>
<dbReference type="Gene3D" id="1.25.40.80">
    <property type="match status" value="1"/>
</dbReference>
<dbReference type="InterPro" id="IPR036155">
    <property type="entry name" value="Crypto/Photolyase_N_sf"/>
</dbReference>
<keyword evidence="9" id="KW-1185">Reference proteome</keyword>
<name>A0ABW5J7M4_9BACT</name>
<keyword evidence="5 6" id="KW-0157">Chromophore</keyword>
<dbReference type="SUPFAM" id="SSF48173">
    <property type="entry name" value="Cryptochrome/photolyase FAD-binding domain"/>
    <property type="match status" value="1"/>
</dbReference>
<dbReference type="InterPro" id="IPR002081">
    <property type="entry name" value="Cryptochrome/DNA_photolyase_1"/>
</dbReference>
<comment type="caution">
    <text evidence="8">The sequence shown here is derived from an EMBL/GenBank/DDBJ whole genome shotgun (WGS) entry which is preliminary data.</text>
</comment>
<evidence type="ECO:0000256" key="2">
    <source>
        <dbReference type="ARBA" id="ARBA00001974"/>
    </source>
</evidence>
<dbReference type="PROSITE" id="PS51645">
    <property type="entry name" value="PHR_CRY_ALPHA_BETA"/>
    <property type="match status" value="1"/>
</dbReference>
<comment type="cofactor">
    <cofactor evidence="1">
        <name>(6R)-5,10-methylene-5,6,7,8-tetrahydrofolate</name>
        <dbReference type="ChEBI" id="CHEBI:15636"/>
    </cofactor>
</comment>
<evidence type="ECO:0000256" key="1">
    <source>
        <dbReference type="ARBA" id="ARBA00001932"/>
    </source>
</evidence>
<dbReference type="Gene3D" id="3.40.50.620">
    <property type="entry name" value="HUPs"/>
    <property type="match status" value="1"/>
</dbReference>
<gene>
    <name evidence="8" type="ORF">ACFSR2_07250</name>
</gene>
<evidence type="ECO:0000313" key="8">
    <source>
        <dbReference type="EMBL" id="MFD2520670.1"/>
    </source>
</evidence>
<feature type="domain" description="Photolyase/cryptochrome alpha/beta" evidence="7">
    <location>
        <begin position="4"/>
        <end position="134"/>
    </location>
</feature>
<sequence>MKQKVSIFWYRRDLRLDDNAGLYYALRSKYPTLPIFIFDSEILDDLGNKHDARVEFIYKTLLDLQQQLTKLGSSIIVRYGKPLEVWKSLVEEFEIAEVHTNHDYENYAIKRDKQIGELLNAHGIGFYTHKDQTIFEKNEILTGNKTPYTVFTPYSRKWKEQLNDFYMKSYPTEKYFTDFLKIESQPIPSLNEIGFFETEQDFPKKIIDEKLIEKYDTLRDIPSIQGTSRLSVHLRFGTVSVRKLVQRAIKLNQTWLNELIWRDFYMNILHHFPHINEGEAFRREYDAIEWRNNEEEFQAWCEGKTGYPIVDAGMRELNQTGFMHNRVRMITASFLVKHLLIDWRWGEAYFAEKLLDYDFAANNGGWQWAAGSGCDAAPYFRIFNPTAQTKKFDPELKYVKRWVPEVSNFDYPEPIVEHTFARERVLKAYKTALDKK</sequence>
<dbReference type="InterPro" id="IPR014729">
    <property type="entry name" value="Rossmann-like_a/b/a_fold"/>
</dbReference>
<evidence type="ECO:0000256" key="6">
    <source>
        <dbReference type="RuleBase" id="RU004182"/>
    </source>
</evidence>
<evidence type="ECO:0000259" key="7">
    <source>
        <dbReference type="PROSITE" id="PS51645"/>
    </source>
</evidence>
<dbReference type="InterPro" id="IPR005101">
    <property type="entry name" value="Cryptochr/Photolyase_FAD-bd"/>
</dbReference>
<dbReference type="EC" id="4.1.99.3" evidence="8"/>
<dbReference type="SUPFAM" id="SSF52425">
    <property type="entry name" value="Cryptochrome/photolyase, N-terminal domain"/>
    <property type="match status" value="1"/>
</dbReference>
<dbReference type="PRINTS" id="PR00147">
    <property type="entry name" value="DNAPHOTLYASE"/>
</dbReference>
<keyword evidence="8" id="KW-0456">Lyase</keyword>
<reference evidence="9" key="1">
    <citation type="journal article" date="2019" name="Int. J. Syst. Evol. Microbiol.">
        <title>The Global Catalogue of Microorganisms (GCM) 10K type strain sequencing project: providing services to taxonomists for standard genome sequencing and annotation.</title>
        <authorList>
            <consortium name="The Broad Institute Genomics Platform"/>
            <consortium name="The Broad Institute Genome Sequencing Center for Infectious Disease"/>
            <person name="Wu L."/>
            <person name="Ma J."/>
        </authorList>
    </citation>
    <scope>NUCLEOTIDE SEQUENCE [LARGE SCALE GENOMIC DNA]</scope>
    <source>
        <strain evidence="9">KCTC 52344</strain>
    </source>
</reference>
<accession>A0ABW5J7M4</accession>
<proteinExistence type="inferred from homology"/>
<keyword evidence="4 6" id="KW-0274">FAD</keyword>
<evidence type="ECO:0000313" key="9">
    <source>
        <dbReference type="Proteomes" id="UP001597510"/>
    </source>
</evidence>
<dbReference type="PANTHER" id="PTHR11455">
    <property type="entry name" value="CRYPTOCHROME"/>
    <property type="match status" value="1"/>
</dbReference>
<comment type="cofactor">
    <cofactor evidence="2">
        <name>FAD</name>
        <dbReference type="ChEBI" id="CHEBI:57692"/>
    </cofactor>
</comment>
<dbReference type="RefSeq" id="WP_340239950.1">
    <property type="nucleotide sequence ID" value="NZ_JBBEWC010000016.1"/>
</dbReference>
<protein>
    <submittedName>
        <fullName evidence="8">Cryptochrome/photolyase family protein</fullName>
        <ecNumber evidence="8">4.1.99.3</ecNumber>
    </submittedName>
</protein>
<dbReference type="Pfam" id="PF03441">
    <property type="entry name" value="FAD_binding_7"/>
    <property type="match status" value="1"/>
</dbReference>